<gene>
    <name evidence="5" type="ORF">PHJA_000970600</name>
</gene>
<evidence type="ECO:0000256" key="3">
    <source>
        <dbReference type="ARBA" id="ARBA00023134"/>
    </source>
</evidence>
<keyword evidence="3" id="KW-0342">GTP-binding</keyword>
<feature type="non-terminal residue" evidence="5">
    <location>
        <position position="1"/>
    </location>
</feature>
<dbReference type="SUPFAM" id="SSF52540">
    <property type="entry name" value="P-loop containing nucleoside triphosphate hydrolases"/>
    <property type="match status" value="1"/>
</dbReference>
<evidence type="ECO:0000256" key="1">
    <source>
        <dbReference type="ARBA" id="ARBA00010142"/>
    </source>
</evidence>
<name>A0A830BR09_9LAMI</name>
<dbReference type="SMART" id="SM00174">
    <property type="entry name" value="RHO"/>
    <property type="match status" value="1"/>
</dbReference>
<dbReference type="Proteomes" id="UP000653305">
    <property type="component" value="Unassembled WGS sequence"/>
</dbReference>
<accession>A0A830BR09</accession>
<dbReference type="OrthoDB" id="8830751at2759"/>
<keyword evidence="4" id="KW-0449">Lipoprotein</keyword>
<keyword evidence="6" id="KW-1185">Reference proteome</keyword>
<proteinExistence type="inferred from homology"/>
<evidence type="ECO:0000313" key="5">
    <source>
        <dbReference type="EMBL" id="GFP88269.1"/>
    </source>
</evidence>
<evidence type="ECO:0000313" key="6">
    <source>
        <dbReference type="Proteomes" id="UP000653305"/>
    </source>
</evidence>
<sequence>YSVVIRVPINGADVFLLAFSVTNKASYENIYKIWFPELRHYSPNVPIVLVGTKLDLRDDKQYLNDHLTVVPITTEQDDELRMLIGAVTYIECSKNSTGKLMCVFFNKILFKPGLTCFIESFANIFFQSLNF</sequence>
<comment type="similarity">
    <text evidence="1">Belongs to the small GTPase superfamily. Rho family.</text>
</comment>
<protein>
    <submittedName>
        <fullName evidence="5">Rac-like GTP-binding protein rac13</fullName>
    </submittedName>
</protein>
<keyword evidence="2" id="KW-0547">Nucleotide-binding</keyword>
<dbReference type="GO" id="GO:0007264">
    <property type="term" value="P:small GTPase-mediated signal transduction"/>
    <property type="evidence" value="ECO:0007669"/>
    <property type="project" value="InterPro"/>
</dbReference>
<dbReference type="AlphaFoldDB" id="A0A830BR09"/>
<evidence type="ECO:0000256" key="2">
    <source>
        <dbReference type="ARBA" id="ARBA00022741"/>
    </source>
</evidence>
<dbReference type="PANTHER" id="PTHR24072">
    <property type="entry name" value="RHO FAMILY GTPASE"/>
    <property type="match status" value="1"/>
</dbReference>
<dbReference type="InterPro" id="IPR027417">
    <property type="entry name" value="P-loop_NTPase"/>
</dbReference>
<reference evidence="5" key="1">
    <citation type="submission" date="2020-07" db="EMBL/GenBank/DDBJ databases">
        <title>Ethylene signaling mediates host invasion by parasitic plants.</title>
        <authorList>
            <person name="Yoshida S."/>
        </authorList>
    </citation>
    <scope>NUCLEOTIDE SEQUENCE</scope>
    <source>
        <strain evidence="5">Okayama</strain>
    </source>
</reference>
<dbReference type="InterPro" id="IPR003578">
    <property type="entry name" value="Small_GTPase_Rho"/>
</dbReference>
<organism evidence="5 6">
    <name type="scientific">Phtheirospermum japonicum</name>
    <dbReference type="NCBI Taxonomy" id="374723"/>
    <lineage>
        <taxon>Eukaryota</taxon>
        <taxon>Viridiplantae</taxon>
        <taxon>Streptophyta</taxon>
        <taxon>Embryophyta</taxon>
        <taxon>Tracheophyta</taxon>
        <taxon>Spermatophyta</taxon>
        <taxon>Magnoliopsida</taxon>
        <taxon>eudicotyledons</taxon>
        <taxon>Gunneridae</taxon>
        <taxon>Pentapetalae</taxon>
        <taxon>asterids</taxon>
        <taxon>lamiids</taxon>
        <taxon>Lamiales</taxon>
        <taxon>Orobanchaceae</taxon>
        <taxon>Orobanchaceae incertae sedis</taxon>
        <taxon>Phtheirospermum</taxon>
    </lineage>
</organism>
<evidence type="ECO:0000256" key="4">
    <source>
        <dbReference type="ARBA" id="ARBA00023288"/>
    </source>
</evidence>
<dbReference type="EMBL" id="BMAC01000166">
    <property type="protein sequence ID" value="GFP88269.1"/>
    <property type="molecule type" value="Genomic_DNA"/>
</dbReference>
<dbReference type="Gene3D" id="3.40.50.300">
    <property type="entry name" value="P-loop containing nucleotide triphosphate hydrolases"/>
    <property type="match status" value="1"/>
</dbReference>
<dbReference type="InterPro" id="IPR001806">
    <property type="entry name" value="Small_GTPase"/>
</dbReference>
<dbReference type="GO" id="GO:0005525">
    <property type="term" value="F:GTP binding"/>
    <property type="evidence" value="ECO:0007669"/>
    <property type="project" value="UniProtKB-KW"/>
</dbReference>
<dbReference type="Pfam" id="PF00071">
    <property type="entry name" value="Ras"/>
    <property type="match status" value="1"/>
</dbReference>
<dbReference type="PROSITE" id="PS51419">
    <property type="entry name" value="RAB"/>
    <property type="match status" value="1"/>
</dbReference>
<dbReference type="GO" id="GO:0003924">
    <property type="term" value="F:GTPase activity"/>
    <property type="evidence" value="ECO:0007669"/>
    <property type="project" value="InterPro"/>
</dbReference>
<comment type="caution">
    <text evidence="5">The sequence shown here is derived from an EMBL/GenBank/DDBJ whole genome shotgun (WGS) entry which is preliminary data.</text>
</comment>